<feature type="region of interest" description="Disordered" evidence="1">
    <location>
        <begin position="1"/>
        <end position="112"/>
    </location>
</feature>
<proteinExistence type="predicted"/>
<accession>A0A640KXI9</accession>
<gene>
    <name evidence="2" type="ORF">LtaPh_3415400</name>
</gene>
<dbReference type="AlphaFoldDB" id="A0A640KXI9"/>
<dbReference type="OrthoDB" id="250181at2759"/>
<feature type="region of interest" description="Disordered" evidence="1">
    <location>
        <begin position="579"/>
        <end position="600"/>
    </location>
</feature>
<feature type="compositionally biased region" description="Polar residues" evidence="1">
    <location>
        <begin position="330"/>
        <end position="344"/>
    </location>
</feature>
<feature type="region of interest" description="Disordered" evidence="1">
    <location>
        <begin position="323"/>
        <end position="365"/>
    </location>
</feature>
<feature type="compositionally biased region" description="Polar residues" evidence="1">
    <location>
        <begin position="895"/>
        <end position="904"/>
    </location>
</feature>
<keyword evidence="3" id="KW-1185">Reference proteome</keyword>
<feature type="compositionally biased region" description="Basic and acidic residues" evidence="1">
    <location>
        <begin position="905"/>
        <end position="930"/>
    </location>
</feature>
<name>A0A640KXI9_LEITA</name>
<protein>
    <submittedName>
        <fullName evidence="2">Uncharacterized protein</fullName>
    </submittedName>
</protein>
<feature type="compositionally biased region" description="Low complexity" evidence="1">
    <location>
        <begin position="62"/>
        <end position="82"/>
    </location>
</feature>
<feature type="compositionally biased region" description="Polar residues" evidence="1">
    <location>
        <begin position="40"/>
        <end position="58"/>
    </location>
</feature>
<evidence type="ECO:0000256" key="1">
    <source>
        <dbReference type="SAM" id="MobiDB-lite"/>
    </source>
</evidence>
<dbReference type="Proteomes" id="UP000419144">
    <property type="component" value="Unassembled WGS sequence"/>
</dbReference>
<organism evidence="2 3">
    <name type="scientific">Leishmania tarentolae</name>
    <name type="common">Sauroleishmania tarentolae</name>
    <dbReference type="NCBI Taxonomy" id="5689"/>
    <lineage>
        <taxon>Eukaryota</taxon>
        <taxon>Discoba</taxon>
        <taxon>Euglenozoa</taxon>
        <taxon>Kinetoplastea</taxon>
        <taxon>Metakinetoplastina</taxon>
        <taxon>Trypanosomatida</taxon>
        <taxon>Trypanosomatidae</taxon>
        <taxon>Leishmaniinae</taxon>
        <taxon>Leishmania</taxon>
        <taxon>lizard Leishmania</taxon>
    </lineage>
</organism>
<evidence type="ECO:0000313" key="3">
    <source>
        <dbReference type="Proteomes" id="UP000419144"/>
    </source>
</evidence>
<dbReference type="EMBL" id="BLBS01000054">
    <property type="protein sequence ID" value="GET92229.1"/>
    <property type="molecule type" value="Genomic_DNA"/>
</dbReference>
<sequence length="952" mass="103806">MNYTASCDSPKGKSNRPASVEDTDSKLQPPNAIPLPDVSAPTSGTRPSVAKGTNSQSPHGGRSSSRARVASTTRSSSLSPRAITPPRKGRGQVQAALPPVRVGGNNGGNRTKKEISKITADALALINPSAFKKGNLSKKQMINRMMKECLQAHRVGARHFLIQFSEGNKAIWDNYVNESYLPHSHEIQSLVSHLKLVESTSREKLLHANAVTSCALNGIEQLLQRVTNVGTQIRKCTNVLAEKPDVLISSAGADKWSKSWLKDGSADLTAMQELGTPVRDVCGLDAMLSDPHPPAFRISLAEQNERDRLSRIFSSIIDSIGADEEERRVNGSSPSGSQTTQVANGSPAEATTECPPLMTDSRNDEFSASATQCTSPVLHSPCQQSCEDILKCMEEKHDGSSMRDPQADRTHYVLQLQQNLDAVGAAFVELMDRVLVQHQQYQHRIVTQKSVLDAQATRLKLADYVLRDTVEQGTVEVLSAVAVAHKLSLDLRESMEVSERNMNAALTALIEQSAEVCFDNGILNEYSALITNKENCLGAFMSQMERQVVEQADVLWKAQQGLSDIWKLRQQWQLKHSTGAAGEADESVGKSEGNDGNRTALPPLYKARLEECDRATLLSFLERLLMHCPEATTHVIAALDEHDAFCATHPKETAASREALARATNALQLIQKLDEEGKLHCSAPHTREPLSVRLRRLVEQHDAYIDFNEAYARALVRQADAERRQDAQDGVAFFDSRTPVPEPQSSAVSRQIAPVKAQTMCEGQRLAAASCSELVPVSAAEAKKNSLPLPAMPYLSLWARKQQDLITRQYQTGAMDARVGSNTVGTVVGYLERRTPHLATPAMAPPASLFEAPPSSTQSGLQADMSAAAPTFASAGLPPPPVPPRKGLVSYVLSTYGSTPENTDGDARTTQQEHSKQAKHTTKAEKSKAAMSFRDGDHQFINLEREIRVQLD</sequence>
<feature type="region of interest" description="Disordered" evidence="1">
    <location>
        <begin position="895"/>
        <end position="930"/>
    </location>
</feature>
<reference evidence="2" key="1">
    <citation type="submission" date="2019-11" db="EMBL/GenBank/DDBJ databases">
        <title>Leishmania tarentolae CDS.</title>
        <authorList>
            <person name="Goto Y."/>
            <person name="Yamagishi J."/>
        </authorList>
    </citation>
    <scope>NUCLEOTIDE SEQUENCE [LARGE SCALE GENOMIC DNA]</scope>
    <source>
        <strain evidence="2">Parrot Tar II</strain>
    </source>
</reference>
<dbReference type="VEuPathDB" id="TriTrypDB:LtaPh_3415400"/>
<comment type="caution">
    <text evidence="2">The sequence shown here is derived from an EMBL/GenBank/DDBJ whole genome shotgun (WGS) entry which is preliminary data.</text>
</comment>
<evidence type="ECO:0000313" key="2">
    <source>
        <dbReference type="EMBL" id="GET92229.1"/>
    </source>
</evidence>